<evidence type="ECO:0000313" key="8">
    <source>
        <dbReference type="EMBL" id="MBA0016067.1"/>
    </source>
</evidence>
<dbReference type="GO" id="GO:0005886">
    <property type="term" value="C:plasma membrane"/>
    <property type="evidence" value="ECO:0007669"/>
    <property type="project" value="UniProtKB-SubCell"/>
</dbReference>
<keyword evidence="3 6" id="KW-0812">Transmembrane</keyword>
<dbReference type="Pfam" id="PF12698">
    <property type="entry name" value="ABC2_membrane_3"/>
    <property type="match status" value="1"/>
</dbReference>
<keyword evidence="2" id="KW-1003">Cell membrane</keyword>
<evidence type="ECO:0000313" key="9">
    <source>
        <dbReference type="Proteomes" id="UP000530186"/>
    </source>
</evidence>
<reference evidence="8 9" key="1">
    <citation type="submission" date="2020-07" db="EMBL/GenBank/DDBJ databases">
        <authorList>
            <person name="Hilgarth M."/>
            <person name="Werum V."/>
            <person name="Vogel R.F."/>
        </authorList>
    </citation>
    <scope>NUCLEOTIDE SEQUENCE [LARGE SCALE GENOMIC DNA]</scope>
    <source>
        <strain evidence="8 9">DSM 28961</strain>
    </source>
</reference>
<comment type="subcellular location">
    <subcellularLocation>
        <location evidence="1">Cell membrane</location>
        <topology evidence="1">Multi-pass membrane protein</topology>
    </subcellularLocation>
</comment>
<dbReference type="Proteomes" id="UP000530186">
    <property type="component" value="Unassembled WGS sequence"/>
</dbReference>
<dbReference type="InterPro" id="IPR013525">
    <property type="entry name" value="ABC2_TM"/>
</dbReference>
<organism evidence="8 9">
    <name type="scientific">Pseudolactococcus laudensis</name>
    <dbReference type="NCBI Taxonomy" id="1494461"/>
    <lineage>
        <taxon>Bacteria</taxon>
        <taxon>Bacillati</taxon>
        <taxon>Bacillota</taxon>
        <taxon>Bacilli</taxon>
        <taxon>Lactobacillales</taxon>
        <taxon>Streptococcaceae</taxon>
        <taxon>Pseudolactococcus</taxon>
    </lineage>
</organism>
<feature type="domain" description="ABC-2 type transporter transmembrane" evidence="7">
    <location>
        <begin position="24"/>
        <end position="377"/>
    </location>
</feature>
<dbReference type="InterPro" id="IPR051449">
    <property type="entry name" value="ABC-2_transporter_component"/>
</dbReference>
<gene>
    <name evidence="8" type="ORF">HZR21_02720</name>
</gene>
<accession>A0A7V8N019</accession>
<feature type="transmembrane region" description="Helical" evidence="6">
    <location>
        <begin position="356"/>
        <end position="377"/>
    </location>
</feature>
<dbReference type="AlphaFoldDB" id="A0A7V8N019"/>
<keyword evidence="5 6" id="KW-0472">Membrane</keyword>
<feature type="transmembrane region" description="Helical" evidence="6">
    <location>
        <begin position="230"/>
        <end position="252"/>
    </location>
</feature>
<protein>
    <submittedName>
        <fullName evidence="8">ABC transporter permease</fullName>
    </submittedName>
</protein>
<dbReference type="GO" id="GO:0140359">
    <property type="term" value="F:ABC-type transporter activity"/>
    <property type="evidence" value="ECO:0007669"/>
    <property type="project" value="InterPro"/>
</dbReference>
<keyword evidence="9" id="KW-1185">Reference proteome</keyword>
<evidence type="ECO:0000256" key="4">
    <source>
        <dbReference type="ARBA" id="ARBA00022989"/>
    </source>
</evidence>
<dbReference type="GeneID" id="303194420"/>
<comment type="caution">
    <text evidence="8">The sequence shown here is derived from an EMBL/GenBank/DDBJ whole genome shotgun (WGS) entry which is preliminary data.</text>
</comment>
<name>A0A7V8N019_9LACT</name>
<proteinExistence type="predicted"/>
<evidence type="ECO:0000256" key="2">
    <source>
        <dbReference type="ARBA" id="ARBA00022475"/>
    </source>
</evidence>
<evidence type="ECO:0000256" key="1">
    <source>
        <dbReference type="ARBA" id="ARBA00004651"/>
    </source>
</evidence>
<feature type="transmembrane region" description="Helical" evidence="6">
    <location>
        <begin position="21"/>
        <end position="44"/>
    </location>
</feature>
<evidence type="ECO:0000256" key="3">
    <source>
        <dbReference type="ARBA" id="ARBA00022692"/>
    </source>
</evidence>
<feature type="transmembrane region" description="Helical" evidence="6">
    <location>
        <begin position="177"/>
        <end position="198"/>
    </location>
</feature>
<evidence type="ECO:0000256" key="5">
    <source>
        <dbReference type="ARBA" id="ARBA00023136"/>
    </source>
</evidence>
<feature type="transmembrane region" description="Helical" evidence="6">
    <location>
        <begin position="272"/>
        <end position="298"/>
    </location>
</feature>
<sequence length="406" mass="43842">MFKQMKLVAGQVYRTKIKTPSFWLAVLTPLLIPIVMFAVGFIIAKTSDDAAPKLAVVDNPVLAQTIKSGKLLDADIIEVSDVDTAKKKIISDKLDGYLVKKDDSYTLVTSTDGTMKFTEGTVRTALSQIELADKASQLKLSAQELASLQQPAELTMKTLSDKGETDGGAGKNVANSAISLAVTIVIFTLLMVYTNMIAQEIANEKSSRIMETLLAATSAKVQYYGKIMGIGLLVLTHILFYVVLGVGASVILNDNKMVKGVLEMVKGVDSNFLIFSVLMLVVGLLSYLFLTAIIASLINDQSQVQQAVQPIVFLSMIGYMAGIVGGTVPNNVVLKGLSFIPFVSTTLMPSRLATEVSTLTSAYIALAIQALALIVVAKFGERIYAKNVLSYSDEKIFKQFVQNLKK</sequence>
<dbReference type="RefSeq" id="WP_180746181.1">
    <property type="nucleotide sequence ID" value="NZ_CBCRWQ010000003.1"/>
</dbReference>
<dbReference type="EMBL" id="JACBNY010000003">
    <property type="protein sequence ID" value="MBA0016067.1"/>
    <property type="molecule type" value="Genomic_DNA"/>
</dbReference>
<evidence type="ECO:0000259" key="7">
    <source>
        <dbReference type="Pfam" id="PF12698"/>
    </source>
</evidence>
<dbReference type="PANTHER" id="PTHR30294">
    <property type="entry name" value="MEMBRANE COMPONENT OF ABC TRANSPORTER YHHJ-RELATED"/>
    <property type="match status" value="1"/>
</dbReference>
<dbReference type="PANTHER" id="PTHR30294:SF29">
    <property type="entry name" value="MULTIDRUG ABC TRANSPORTER PERMEASE YBHS-RELATED"/>
    <property type="match status" value="1"/>
</dbReference>
<feature type="transmembrane region" description="Helical" evidence="6">
    <location>
        <begin position="310"/>
        <end position="328"/>
    </location>
</feature>
<keyword evidence="4 6" id="KW-1133">Transmembrane helix</keyword>
<evidence type="ECO:0000256" key="6">
    <source>
        <dbReference type="SAM" id="Phobius"/>
    </source>
</evidence>